<evidence type="ECO:0000256" key="3">
    <source>
        <dbReference type="ARBA" id="ARBA00012438"/>
    </source>
</evidence>
<dbReference type="EC" id="2.7.13.3" evidence="3"/>
<dbReference type="PROSITE" id="PS50112">
    <property type="entry name" value="PAS"/>
    <property type="match status" value="1"/>
</dbReference>
<comment type="catalytic activity">
    <reaction evidence="1">
        <text>ATP + protein L-histidine = ADP + protein N-phospho-L-histidine.</text>
        <dbReference type="EC" id="2.7.13.3"/>
    </reaction>
</comment>
<dbReference type="Pfam" id="PF13426">
    <property type="entry name" value="PAS_9"/>
    <property type="match status" value="1"/>
</dbReference>
<dbReference type="InterPro" id="IPR000014">
    <property type="entry name" value="PAS"/>
</dbReference>
<dbReference type="InterPro" id="IPR005467">
    <property type="entry name" value="His_kinase_dom"/>
</dbReference>
<sequence length="1382" mass="154119">MVNRLFFRLWFPLGLLIIGLLYGQYSIIQTQKFNETAIANAVTSQLSHVNSNILDAVGLYEYGVRGVRGAVESVGFYQWSYDQQLRYFQSRDYDTEYPGARGFGLIKKISEDELDAFLAEAAKDRNAPFELKQLSSPQDPLFIIQYIEPQINNEQAIGLDIGSEANRRHAALTSAATKSTQLTAPITLVQASDKVDHGFLLLHPIFESKEASLSPKLLGWSYAPLLINEILDATLVEDDLYRITVSDTTATPAINFYSTDIEGSSYIEDYQQSESIVVFGRQWTVSITPTRKFLDQLELATPTNKAFTIGVITLVLIGLTYLLESLFLQSVLKLRQRIAFASVVDNSSDGIIGVDEHYKITHWNDAADRIFNLRASGARNHPIIDWLSTGINSDEIVNTFKRVAAGDTVKNMLFTLPGDNQGEIRTLNVNISPIIARDKFTGATISLNDVSEIKNLQRELLDKNSDLENEAQLLEGELKKSKILEQVVKATRHQATLACDSNGAILSCSKQALTILGYSESELESKLNIVDVLRFTDPDIPSDTAKSFKQLIRVLNVPIHSAITKKEECNLITKKNERLACFTEITAVNEYDTILGYVFQIQITGMEPEHHPDSISGTQKNHSANYPTVASRLSNLSNQQVNAFTANVFHEFRSPLTAIHGYISLFELSKLDDVQRDYLTDIKRAVNTLTHSIDDVLDLAFLDHGVVTVSKSEFELDELLAEVSQNLFEFTQGKRIEIHFDVDINVPYILKTDRHKLKRILLHLGNNAIKFTNYGEVVFKLSVAKSESASDISLQLEVSDTGIGIPDADQGKIFNEFWQLDNSESRSHRGLGIGLSIVKKYVHLLEGDINVTSTVNRGSSFKLTFKAEAGSPPQKVSKFAEIVSPIKVLIVDDNATSAQILQSTMGKIGWNVTVASNSFDALEIIQTAVAKKERFDIALIDWVMPEKDGWELGKEIKQSLSSDDLPILIMASARTQEQLYQQLENNPGIFNGCLTKPITRTQIFDAYIDAIQTKTNPILVEKPLPMPTAPLRRVRVLVVDDNPTNQLIVKSLLKTQGASVAIAANGKECLKELETTLMPYDAVLMDIHMAGMDGLETAARIRQNDLYQNMPIIPMTTNLKDSVKEKCRLLGMTGHIEKPFSLKDMVNEILKAKRKNRAMEAQERAFNQATPVGGGLSPAATRFGLENDIDLASALVRFNNMPELYDRALQLFIVSLGDYANQLENKELTRDDVVLIFHTLKGTAASLGFIKLAEMAKFEENQLAKWVHLDERNEMHMSVVNQIKSAQNNAIMLKSMLQSTGNASKATKHESFTEAFNELKNEVSSFNMHAIDTFQKITVHLKDVSPDITDSLMSALNGLDFKRAEQLMSDLEKLLKGLENGK</sequence>
<dbReference type="PROSITE" id="PS50894">
    <property type="entry name" value="HPT"/>
    <property type="match status" value="1"/>
</dbReference>
<dbReference type="SMART" id="SM01079">
    <property type="entry name" value="CHASE"/>
    <property type="match status" value="1"/>
</dbReference>
<keyword evidence="8" id="KW-0067">ATP-binding</keyword>
<keyword evidence="11 15" id="KW-0472">Membrane</keyword>
<evidence type="ECO:0000256" key="9">
    <source>
        <dbReference type="ARBA" id="ARBA00022989"/>
    </source>
</evidence>
<dbReference type="Gene3D" id="3.40.50.2300">
    <property type="match status" value="2"/>
</dbReference>
<dbReference type="CDD" id="cd17546">
    <property type="entry name" value="REC_hyHK_CKI1_RcsC-like"/>
    <property type="match status" value="2"/>
</dbReference>
<dbReference type="PROSITE" id="PS50110">
    <property type="entry name" value="RESPONSE_REGULATORY"/>
    <property type="match status" value="2"/>
</dbReference>
<comment type="caution">
    <text evidence="21">The sequence shown here is derived from an EMBL/GenBank/DDBJ whole genome shotgun (WGS) entry which is preliminary data.</text>
</comment>
<dbReference type="Gene3D" id="1.10.287.130">
    <property type="match status" value="1"/>
</dbReference>
<dbReference type="CDD" id="cd00082">
    <property type="entry name" value="HisKA"/>
    <property type="match status" value="1"/>
</dbReference>
<dbReference type="InterPro" id="IPR042240">
    <property type="entry name" value="CHASE_sf"/>
</dbReference>
<keyword evidence="6 15" id="KW-0812">Transmembrane</keyword>
<organism evidence="21 22">
    <name type="scientific">Reinekea marina</name>
    <dbReference type="NCBI Taxonomy" id="1310421"/>
    <lineage>
        <taxon>Bacteria</taxon>
        <taxon>Pseudomonadati</taxon>
        <taxon>Pseudomonadota</taxon>
        <taxon>Gammaproteobacteria</taxon>
        <taxon>Oceanospirillales</taxon>
        <taxon>Saccharospirillaceae</taxon>
        <taxon>Reinekea</taxon>
    </lineage>
</organism>
<dbReference type="Pfam" id="PF03924">
    <property type="entry name" value="CHASE"/>
    <property type="match status" value="1"/>
</dbReference>
<evidence type="ECO:0000259" key="18">
    <source>
        <dbReference type="PROSITE" id="PS50112"/>
    </source>
</evidence>
<evidence type="ECO:0000313" key="22">
    <source>
        <dbReference type="Proteomes" id="UP001595710"/>
    </source>
</evidence>
<reference evidence="22" key="1">
    <citation type="journal article" date="2019" name="Int. J. Syst. Evol. Microbiol.">
        <title>The Global Catalogue of Microorganisms (GCM) 10K type strain sequencing project: providing services to taxonomists for standard genome sequencing and annotation.</title>
        <authorList>
            <consortium name="The Broad Institute Genomics Platform"/>
            <consortium name="The Broad Institute Genome Sequencing Center for Infectious Disease"/>
            <person name="Wu L."/>
            <person name="Ma J."/>
        </authorList>
    </citation>
    <scope>NUCLEOTIDE SEQUENCE [LARGE SCALE GENOMIC DNA]</scope>
    <source>
        <strain evidence="22">CECT 8288</strain>
    </source>
</reference>
<dbReference type="InterPro" id="IPR011006">
    <property type="entry name" value="CheY-like_superfamily"/>
</dbReference>
<evidence type="ECO:0000256" key="15">
    <source>
        <dbReference type="SAM" id="Phobius"/>
    </source>
</evidence>
<dbReference type="SUPFAM" id="SSF47384">
    <property type="entry name" value="Homodimeric domain of signal transducing histidine kinase"/>
    <property type="match status" value="1"/>
</dbReference>
<evidence type="ECO:0000256" key="2">
    <source>
        <dbReference type="ARBA" id="ARBA00004651"/>
    </source>
</evidence>
<dbReference type="PANTHER" id="PTHR45339">
    <property type="entry name" value="HYBRID SIGNAL TRANSDUCTION HISTIDINE KINASE J"/>
    <property type="match status" value="1"/>
</dbReference>
<dbReference type="InterPro" id="IPR003661">
    <property type="entry name" value="HisK_dim/P_dom"/>
</dbReference>
<dbReference type="Gene3D" id="3.30.565.10">
    <property type="entry name" value="Histidine kinase-like ATPase, C-terminal domain"/>
    <property type="match status" value="1"/>
</dbReference>
<dbReference type="Gene3D" id="3.30.450.20">
    <property type="entry name" value="PAS domain"/>
    <property type="match status" value="2"/>
</dbReference>
<dbReference type="EMBL" id="JBHRYN010000069">
    <property type="protein sequence ID" value="MFC3703038.1"/>
    <property type="molecule type" value="Genomic_DNA"/>
</dbReference>
<name>A0ABV7WWZ2_9GAMM</name>
<evidence type="ECO:0000259" key="19">
    <source>
        <dbReference type="PROSITE" id="PS50839"/>
    </source>
</evidence>
<dbReference type="InterPro" id="IPR036641">
    <property type="entry name" value="HPT_dom_sf"/>
</dbReference>
<dbReference type="SMART" id="SM00387">
    <property type="entry name" value="HATPase_c"/>
    <property type="match status" value="1"/>
</dbReference>
<keyword evidence="4" id="KW-1003">Cell membrane</keyword>
<feature type="modified residue" description="Phosphohistidine" evidence="12">
    <location>
        <position position="1238"/>
    </location>
</feature>
<feature type="domain" description="CHASE" evidence="19">
    <location>
        <begin position="96"/>
        <end position="238"/>
    </location>
</feature>
<dbReference type="InterPro" id="IPR008207">
    <property type="entry name" value="Sig_transdc_His_kin_Hpt_dom"/>
</dbReference>
<evidence type="ECO:0000256" key="12">
    <source>
        <dbReference type="PROSITE-ProRule" id="PRU00110"/>
    </source>
</evidence>
<feature type="domain" description="Response regulatory" evidence="17">
    <location>
        <begin position="887"/>
        <end position="1011"/>
    </location>
</feature>
<accession>A0ABV7WWZ2</accession>
<evidence type="ECO:0000259" key="20">
    <source>
        <dbReference type="PROSITE" id="PS50894"/>
    </source>
</evidence>
<dbReference type="PANTHER" id="PTHR45339:SF1">
    <property type="entry name" value="HYBRID SIGNAL TRANSDUCTION HISTIDINE KINASE J"/>
    <property type="match status" value="1"/>
</dbReference>
<dbReference type="Pfam" id="PF00512">
    <property type="entry name" value="HisKA"/>
    <property type="match status" value="1"/>
</dbReference>
<gene>
    <name evidence="21" type="ORF">ACFOND_15510</name>
</gene>
<dbReference type="Proteomes" id="UP001595710">
    <property type="component" value="Unassembled WGS sequence"/>
</dbReference>
<protein>
    <recommendedName>
        <fullName evidence="3">histidine kinase</fullName>
        <ecNumber evidence="3">2.7.13.3</ecNumber>
    </recommendedName>
</protein>
<feature type="domain" description="HPt" evidence="20">
    <location>
        <begin position="1201"/>
        <end position="1300"/>
    </location>
</feature>
<feature type="transmembrane region" description="Helical" evidence="15">
    <location>
        <begin position="6"/>
        <end position="23"/>
    </location>
</feature>
<feature type="modified residue" description="4-aspartylphosphate" evidence="13">
    <location>
        <position position="1086"/>
    </location>
</feature>
<dbReference type="Pfam" id="PF00072">
    <property type="entry name" value="Response_reg"/>
    <property type="match status" value="2"/>
</dbReference>
<dbReference type="CDD" id="cd00130">
    <property type="entry name" value="PAS"/>
    <property type="match status" value="1"/>
</dbReference>
<evidence type="ECO:0000256" key="8">
    <source>
        <dbReference type="ARBA" id="ARBA00022840"/>
    </source>
</evidence>
<dbReference type="SMART" id="SM00091">
    <property type="entry name" value="PAS"/>
    <property type="match status" value="2"/>
</dbReference>
<evidence type="ECO:0000256" key="13">
    <source>
        <dbReference type="PROSITE-ProRule" id="PRU00169"/>
    </source>
</evidence>
<feature type="coiled-coil region" evidence="14">
    <location>
        <begin position="450"/>
        <end position="484"/>
    </location>
</feature>
<dbReference type="SUPFAM" id="SSF47226">
    <property type="entry name" value="Histidine-containing phosphotransfer domain, HPT domain"/>
    <property type="match status" value="1"/>
</dbReference>
<dbReference type="SUPFAM" id="SSF55874">
    <property type="entry name" value="ATPase domain of HSP90 chaperone/DNA topoisomerase II/histidine kinase"/>
    <property type="match status" value="1"/>
</dbReference>
<evidence type="ECO:0000256" key="11">
    <source>
        <dbReference type="ARBA" id="ARBA00023136"/>
    </source>
</evidence>
<evidence type="ECO:0000256" key="14">
    <source>
        <dbReference type="SAM" id="Coils"/>
    </source>
</evidence>
<dbReference type="Gene3D" id="3.30.450.350">
    <property type="entry name" value="CHASE domain"/>
    <property type="match status" value="1"/>
</dbReference>
<dbReference type="Gene3D" id="1.20.120.160">
    <property type="entry name" value="HPT domain"/>
    <property type="match status" value="1"/>
</dbReference>
<dbReference type="NCBIfam" id="TIGR00229">
    <property type="entry name" value="sensory_box"/>
    <property type="match status" value="1"/>
</dbReference>
<feature type="modified residue" description="4-aspartylphosphate" evidence="13">
    <location>
        <position position="941"/>
    </location>
</feature>
<dbReference type="InterPro" id="IPR003594">
    <property type="entry name" value="HATPase_dom"/>
</dbReference>
<feature type="domain" description="Response regulatory" evidence="17">
    <location>
        <begin position="1035"/>
        <end position="1153"/>
    </location>
</feature>
<evidence type="ECO:0000256" key="6">
    <source>
        <dbReference type="ARBA" id="ARBA00022692"/>
    </source>
</evidence>
<evidence type="ECO:0000259" key="16">
    <source>
        <dbReference type="PROSITE" id="PS50109"/>
    </source>
</evidence>
<dbReference type="InterPro" id="IPR013767">
    <property type="entry name" value="PAS_fold"/>
</dbReference>
<keyword evidence="5 13" id="KW-0597">Phosphoprotein</keyword>
<dbReference type="InterPro" id="IPR001789">
    <property type="entry name" value="Sig_transdc_resp-reg_receiver"/>
</dbReference>
<dbReference type="SUPFAM" id="SSF52172">
    <property type="entry name" value="CheY-like"/>
    <property type="match status" value="2"/>
</dbReference>
<dbReference type="InterPro" id="IPR036890">
    <property type="entry name" value="HATPase_C_sf"/>
</dbReference>
<proteinExistence type="predicted"/>
<dbReference type="InterPro" id="IPR004358">
    <property type="entry name" value="Sig_transdc_His_kin-like_C"/>
</dbReference>
<dbReference type="PROSITE" id="PS50839">
    <property type="entry name" value="CHASE"/>
    <property type="match status" value="1"/>
</dbReference>
<keyword evidence="9 15" id="KW-1133">Transmembrane helix</keyword>
<keyword evidence="10" id="KW-0902">Two-component regulatory system</keyword>
<dbReference type="SMART" id="SM00388">
    <property type="entry name" value="HisKA"/>
    <property type="match status" value="1"/>
</dbReference>
<evidence type="ECO:0000259" key="17">
    <source>
        <dbReference type="PROSITE" id="PS50110"/>
    </source>
</evidence>
<dbReference type="InterPro" id="IPR006189">
    <property type="entry name" value="CHASE_dom"/>
</dbReference>
<feature type="domain" description="Histidine kinase" evidence="16">
    <location>
        <begin position="647"/>
        <end position="869"/>
    </location>
</feature>
<evidence type="ECO:0000256" key="7">
    <source>
        <dbReference type="ARBA" id="ARBA00022741"/>
    </source>
</evidence>
<dbReference type="InterPro" id="IPR035965">
    <property type="entry name" value="PAS-like_dom_sf"/>
</dbReference>
<evidence type="ECO:0000256" key="4">
    <source>
        <dbReference type="ARBA" id="ARBA00022475"/>
    </source>
</evidence>
<evidence type="ECO:0000313" key="21">
    <source>
        <dbReference type="EMBL" id="MFC3703038.1"/>
    </source>
</evidence>
<dbReference type="InterPro" id="IPR036097">
    <property type="entry name" value="HisK_dim/P_sf"/>
</dbReference>
<keyword evidence="22" id="KW-1185">Reference proteome</keyword>
<dbReference type="SMART" id="SM00448">
    <property type="entry name" value="REC"/>
    <property type="match status" value="2"/>
</dbReference>
<dbReference type="Pfam" id="PF01627">
    <property type="entry name" value="Hpt"/>
    <property type="match status" value="1"/>
</dbReference>
<dbReference type="PRINTS" id="PR00344">
    <property type="entry name" value="BCTRLSENSOR"/>
</dbReference>
<dbReference type="Pfam" id="PF02518">
    <property type="entry name" value="HATPase_c"/>
    <property type="match status" value="1"/>
</dbReference>
<keyword evidence="14" id="KW-0175">Coiled coil</keyword>
<dbReference type="Pfam" id="PF00989">
    <property type="entry name" value="PAS"/>
    <property type="match status" value="1"/>
</dbReference>
<evidence type="ECO:0000256" key="5">
    <source>
        <dbReference type="ARBA" id="ARBA00022553"/>
    </source>
</evidence>
<feature type="domain" description="PAS" evidence="18">
    <location>
        <begin position="480"/>
        <end position="539"/>
    </location>
</feature>
<keyword evidence="7" id="KW-0547">Nucleotide-binding</keyword>
<comment type="subcellular location">
    <subcellularLocation>
        <location evidence="2">Cell membrane</location>
        <topology evidence="2">Multi-pass membrane protein</topology>
    </subcellularLocation>
</comment>
<evidence type="ECO:0000256" key="10">
    <source>
        <dbReference type="ARBA" id="ARBA00023012"/>
    </source>
</evidence>
<dbReference type="PROSITE" id="PS50109">
    <property type="entry name" value="HIS_KIN"/>
    <property type="match status" value="1"/>
</dbReference>
<dbReference type="SUPFAM" id="SSF55785">
    <property type="entry name" value="PYP-like sensor domain (PAS domain)"/>
    <property type="match status" value="2"/>
</dbReference>
<dbReference type="RefSeq" id="WP_377363501.1">
    <property type="nucleotide sequence ID" value="NZ_JBHRYN010000069.1"/>
</dbReference>
<evidence type="ECO:0000256" key="1">
    <source>
        <dbReference type="ARBA" id="ARBA00000085"/>
    </source>
</evidence>